<keyword evidence="2" id="KW-1185">Reference proteome</keyword>
<name>A0ACD3QFG3_LARCR</name>
<evidence type="ECO:0000313" key="2">
    <source>
        <dbReference type="Proteomes" id="UP000793456"/>
    </source>
</evidence>
<accession>A0ACD3QFG3</accession>
<protein>
    <submittedName>
        <fullName evidence="1">Uncharacterized protein</fullName>
    </submittedName>
</protein>
<reference evidence="1" key="1">
    <citation type="submission" date="2018-11" db="EMBL/GenBank/DDBJ databases">
        <title>The sequence and de novo assembly of Larimichthys crocea genome using PacBio and Hi-C technologies.</title>
        <authorList>
            <person name="Xu P."/>
            <person name="Chen B."/>
            <person name="Zhou Z."/>
            <person name="Ke Q."/>
            <person name="Wu Y."/>
            <person name="Bai H."/>
            <person name="Pu F."/>
        </authorList>
    </citation>
    <scope>NUCLEOTIDE SEQUENCE</scope>
    <source>
        <tissue evidence="1">Muscle</tissue>
    </source>
</reference>
<gene>
    <name evidence="1" type="ORF">E3U43_005185</name>
</gene>
<organism evidence="1 2">
    <name type="scientific">Larimichthys crocea</name>
    <name type="common">Large yellow croaker</name>
    <name type="synonym">Pseudosciaena crocea</name>
    <dbReference type="NCBI Taxonomy" id="215358"/>
    <lineage>
        <taxon>Eukaryota</taxon>
        <taxon>Metazoa</taxon>
        <taxon>Chordata</taxon>
        <taxon>Craniata</taxon>
        <taxon>Vertebrata</taxon>
        <taxon>Euteleostomi</taxon>
        <taxon>Actinopterygii</taxon>
        <taxon>Neopterygii</taxon>
        <taxon>Teleostei</taxon>
        <taxon>Neoteleostei</taxon>
        <taxon>Acanthomorphata</taxon>
        <taxon>Eupercaria</taxon>
        <taxon>Sciaenidae</taxon>
        <taxon>Larimichthys</taxon>
    </lineage>
</organism>
<dbReference type="EMBL" id="CM011693">
    <property type="protein sequence ID" value="TMS05935.1"/>
    <property type="molecule type" value="Genomic_DNA"/>
</dbReference>
<dbReference type="Proteomes" id="UP000793456">
    <property type="component" value="Chromosome XX"/>
</dbReference>
<sequence>MEGLRQVFCCLQRRDLQTANTLLTNMVEELSGRSYFPEDEMQSVAFIKQMEELGSLPAARCPAKTPSQSVVQMVHQEAGCGGDEVLEDLLGPKRSEEDGVLWRNLRLDWVRNWDQSCQTAVLLSRLQHTDLTSCDSAVLWRYLTALHDQRRVVDWIDWNGETSGASRWPELTPELVNNNTVCSTYMRENILDLLASLKKNIKSLTETNAVDGSLQGVHQRRLYKELMRNYNPLERPVNNDSHSLTVHFSFSLLQIMDVENGTAPCPQQVTAGVHTAPHVGEYSVKLPWLDIRPLILHECRPNSASNPAE</sequence>
<evidence type="ECO:0000313" key="1">
    <source>
        <dbReference type="EMBL" id="TMS05935.1"/>
    </source>
</evidence>
<comment type="caution">
    <text evidence="1">The sequence shown here is derived from an EMBL/GenBank/DDBJ whole genome shotgun (WGS) entry which is preliminary data.</text>
</comment>
<proteinExistence type="predicted"/>